<dbReference type="OrthoDB" id="9809989at2"/>
<organism evidence="4 5">
    <name type="scientific">Flavobacterium rivuli WB 3.3-2 = DSM 21788</name>
    <dbReference type="NCBI Taxonomy" id="1121895"/>
    <lineage>
        <taxon>Bacteria</taxon>
        <taxon>Pseudomonadati</taxon>
        <taxon>Bacteroidota</taxon>
        <taxon>Flavobacteriia</taxon>
        <taxon>Flavobacteriales</taxon>
        <taxon>Flavobacteriaceae</taxon>
        <taxon>Flavobacterium</taxon>
    </lineage>
</organism>
<evidence type="ECO:0000256" key="2">
    <source>
        <dbReference type="SAM" id="SignalP"/>
    </source>
</evidence>
<evidence type="ECO:0000256" key="1">
    <source>
        <dbReference type="ARBA" id="ARBA00022729"/>
    </source>
</evidence>
<proteinExistence type="predicted"/>
<sequence length="545" mass="61623">MPKLKLLILIVLMSLAAVSCAKKGSITGGLKDTIAPVIVTSSPKNMSTNFSGKEIRINFSEYIKIKDINKQLIISPPLKNQPNIVPAGSASKFINISIRDTLQPNTTYSFNFGQSITDNNEGNPYSQFKFVFSTGSYIDSLAQTGSIKDAYSIKTDNFVTVMLYEANETFNDSTIYKERPRYVTNTLDSMVNFSLENLKAGKYHLFAVKDVGGNYLYNPKSDKLAFLNKTITVPNDTTYQLKLFKEKGTYKAVKPTQTSSNRLYVGYEGDYKGMKATVKNGTGTEEIKSMLTKVADKDSLQLWLPRELKPDSLKVQISRNDVVQNFVVKFKEMKSKDSLQVDAVQKGGLHFRENFTLTASTPIVSIDTSKITLVNKDSVAVAFTQVYDDMKQQLVFDFPKEESQKYTMTLMPGALTDFYGKENDTLNYKLNTRTYADYANLDVKLLKVKRFPVIVEITDEKGKVYASAYSDKETNLNFDAILPNKYLLRIIYDDNKNREWDTGDYLQKIQPEEVIYYHGPKGKDDVLIDVREMWDVEQELDGGGQ</sequence>
<dbReference type="EMBL" id="JRLX01000006">
    <property type="protein sequence ID" value="KGO87044.1"/>
    <property type="molecule type" value="Genomic_DNA"/>
</dbReference>
<feature type="signal peptide" evidence="2">
    <location>
        <begin position="1"/>
        <end position="21"/>
    </location>
</feature>
<dbReference type="Pfam" id="PF13205">
    <property type="entry name" value="Big_5"/>
    <property type="match status" value="1"/>
</dbReference>
<evidence type="ECO:0000313" key="5">
    <source>
        <dbReference type="Proteomes" id="UP000030152"/>
    </source>
</evidence>
<keyword evidence="5" id="KW-1185">Reference proteome</keyword>
<dbReference type="InterPro" id="IPR032812">
    <property type="entry name" value="SbsA_Ig"/>
</dbReference>
<feature type="chain" id="PRO_5001991649" description="SbsA Ig-like domain-containing protein" evidence="2">
    <location>
        <begin position="22"/>
        <end position="545"/>
    </location>
</feature>
<dbReference type="AlphaFoldDB" id="A0A0A2M436"/>
<dbReference type="RefSeq" id="WP_020212976.1">
    <property type="nucleotide sequence ID" value="NZ_JRLX01000006.1"/>
</dbReference>
<accession>A0A0A2M436</accession>
<evidence type="ECO:0000259" key="3">
    <source>
        <dbReference type="Pfam" id="PF13205"/>
    </source>
</evidence>
<reference evidence="4 5" key="1">
    <citation type="submission" date="2013-09" db="EMBL/GenBank/DDBJ databases">
        <authorList>
            <person name="Zeng Z."/>
            <person name="Chen C."/>
        </authorList>
    </citation>
    <scope>NUCLEOTIDE SEQUENCE [LARGE SCALE GENOMIC DNA]</scope>
    <source>
        <strain evidence="4 5">WB 3.3-2</strain>
    </source>
</reference>
<protein>
    <recommendedName>
        <fullName evidence="3">SbsA Ig-like domain-containing protein</fullName>
    </recommendedName>
</protein>
<keyword evidence="1 2" id="KW-0732">Signal</keyword>
<comment type="caution">
    <text evidence="4">The sequence shown here is derived from an EMBL/GenBank/DDBJ whole genome shotgun (WGS) entry which is preliminary data.</text>
</comment>
<dbReference type="PROSITE" id="PS51257">
    <property type="entry name" value="PROKAR_LIPOPROTEIN"/>
    <property type="match status" value="1"/>
</dbReference>
<dbReference type="eggNOG" id="COG4704">
    <property type="taxonomic scope" value="Bacteria"/>
</dbReference>
<name>A0A0A2M436_9FLAO</name>
<evidence type="ECO:0000313" key="4">
    <source>
        <dbReference type="EMBL" id="KGO87044.1"/>
    </source>
</evidence>
<feature type="domain" description="SbsA Ig-like" evidence="3">
    <location>
        <begin position="32"/>
        <end position="134"/>
    </location>
</feature>
<dbReference type="STRING" id="1121895.GCA_000378485_01820"/>
<gene>
    <name evidence="4" type="ORF">Q765_07475</name>
</gene>
<dbReference type="Proteomes" id="UP000030152">
    <property type="component" value="Unassembled WGS sequence"/>
</dbReference>